<feature type="region of interest" description="Disordered" evidence="1">
    <location>
        <begin position="13"/>
        <end position="33"/>
    </location>
</feature>
<name>A0AAD7AM73_9AGAR</name>
<accession>A0AAD7AM73</accession>
<evidence type="ECO:0000313" key="3">
    <source>
        <dbReference type="Proteomes" id="UP001218218"/>
    </source>
</evidence>
<comment type="caution">
    <text evidence="2">The sequence shown here is derived from an EMBL/GenBank/DDBJ whole genome shotgun (WGS) entry which is preliminary data.</text>
</comment>
<reference evidence="2" key="1">
    <citation type="submission" date="2023-03" db="EMBL/GenBank/DDBJ databases">
        <title>Massive genome expansion in bonnet fungi (Mycena s.s.) driven by repeated elements and novel gene families across ecological guilds.</title>
        <authorList>
            <consortium name="Lawrence Berkeley National Laboratory"/>
            <person name="Harder C.B."/>
            <person name="Miyauchi S."/>
            <person name="Viragh M."/>
            <person name="Kuo A."/>
            <person name="Thoen E."/>
            <person name="Andreopoulos B."/>
            <person name="Lu D."/>
            <person name="Skrede I."/>
            <person name="Drula E."/>
            <person name="Henrissat B."/>
            <person name="Morin E."/>
            <person name="Kohler A."/>
            <person name="Barry K."/>
            <person name="LaButti K."/>
            <person name="Morin E."/>
            <person name="Salamov A."/>
            <person name="Lipzen A."/>
            <person name="Mereny Z."/>
            <person name="Hegedus B."/>
            <person name="Baldrian P."/>
            <person name="Stursova M."/>
            <person name="Weitz H."/>
            <person name="Taylor A."/>
            <person name="Grigoriev I.V."/>
            <person name="Nagy L.G."/>
            <person name="Martin F."/>
            <person name="Kauserud H."/>
        </authorList>
    </citation>
    <scope>NUCLEOTIDE SEQUENCE</scope>
    <source>
        <strain evidence="2">CBHHK002</strain>
    </source>
</reference>
<dbReference type="EMBL" id="JARIHO010000004">
    <property type="protein sequence ID" value="KAJ7362632.1"/>
    <property type="molecule type" value="Genomic_DNA"/>
</dbReference>
<keyword evidence="3" id="KW-1185">Reference proteome</keyword>
<feature type="region of interest" description="Disordered" evidence="1">
    <location>
        <begin position="405"/>
        <end position="432"/>
    </location>
</feature>
<dbReference type="Proteomes" id="UP001218218">
    <property type="component" value="Unassembled WGS sequence"/>
</dbReference>
<organism evidence="2 3">
    <name type="scientific">Mycena albidolilacea</name>
    <dbReference type="NCBI Taxonomy" id="1033008"/>
    <lineage>
        <taxon>Eukaryota</taxon>
        <taxon>Fungi</taxon>
        <taxon>Dikarya</taxon>
        <taxon>Basidiomycota</taxon>
        <taxon>Agaricomycotina</taxon>
        <taxon>Agaricomycetes</taxon>
        <taxon>Agaricomycetidae</taxon>
        <taxon>Agaricales</taxon>
        <taxon>Marasmiineae</taxon>
        <taxon>Mycenaceae</taxon>
        <taxon>Mycena</taxon>
    </lineage>
</organism>
<feature type="compositionally biased region" description="Basic residues" evidence="1">
    <location>
        <begin position="20"/>
        <end position="29"/>
    </location>
</feature>
<proteinExistence type="predicted"/>
<sequence>MQKLGLLLLQDNHPTQKTCKPPKKKKKTKVSQYHLKRDQIPDEQKGTKAARFLHGYILFGLVRADVQPPVTVPATVTAFEEHWEPSFVEKLRQTLRTATTSDSGASKMVLQLRADAAKEAARGSKIAKDILEVKETHLLSAFSLVLAAGLEHWRPDLLGAPDSLYNQVHETVFLESFRKVAGNFSYVFLAPTVSGINKPTLIIDISRSFLFSYMKLKYRVEAKEPGKLAENRDNNNNSKRWGRLAEKRTAFFLQDKQPDRVVALVRDACRNSDDESGSDGDHNKVYFVNKKSICSVSAATFVHKVEKRRVKTERRIKGAQRANVFERTQIIPVDPLESDLSVQMPEKVPIDFFDPVEFNGLLAKTRFRYAQYGVALPLTMNKEMFMLKYGNDVLKLYNIPTEEEMNKEGNSGWSDDDEPIHIPEDVPMDQDL</sequence>
<gene>
    <name evidence="2" type="ORF">DFH08DRAFT_930881</name>
</gene>
<evidence type="ECO:0000256" key="1">
    <source>
        <dbReference type="SAM" id="MobiDB-lite"/>
    </source>
</evidence>
<evidence type="ECO:0000313" key="2">
    <source>
        <dbReference type="EMBL" id="KAJ7362632.1"/>
    </source>
</evidence>
<protein>
    <submittedName>
        <fullName evidence="2">Uncharacterized protein</fullName>
    </submittedName>
</protein>
<dbReference type="AlphaFoldDB" id="A0AAD7AM73"/>